<gene>
    <name evidence="2" type="ORF">AAW51_5552</name>
</gene>
<dbReference type="PROSITE" id="PS00889">
    <property type="entry name" value="CNMP_BINDING_2"/>
    <property type="match status" value="1"/>
</dbReference>
<dbReference type="SUPFAM" id="SSF51206">
    <property type="entry name" value="cAMP-binding domain-like"/>
    <property type="match status" value="1"/>
</dbReference>
<dbReference type="SMART" id="SM00100">
    <property type="entry name" value="cNMP"/>
    <property type="match status" value="1"/>
</dbReference>
<dbReference type="InterPro" id="IPR014710">
    <property type="entry name" value="RmlC-like_jellyroll"/>
</dbReference>
<dbReference type="PANTHER" id="PTHR24567">
    <property type="entry name" value="CRP FAMILY TRANSCRIPTIONAL REGULATORY PROTEIN"/>
    <property type="match status" value="1"/>
</dbReference>
<dbReference type="EMBL" id="CP011371">
    <property type="protein sequence ID" value="AKJ32243.1"/>
    <property type="molecule type" value="Genomic_DNA"/>
</dbReference>
<proteinExistence type="predicted"/>
<dbReference type="PANTHER" id="PTHR24567:SF74">
    <property type="entry name" value="HTH-TYPE TRANSCRIPTIONAL REGULATOR ARCR"/>
    <property type="match status" value="1"/>
</dbReference>
<dbReference type="PROSITE" id="PS50042">
    <property type="entry name" value="CNMP_BINDING_3"/>
    <property type="match status" value="1"/>
</dbReference>
<evidence type="ECO:0000259" key="1">
    <source>
        <dbReference type="PROSITE" id="PS50042"/>
    </source>
</evidence>
<dbReference type="InterPro" id="IPR018488">
    <property type="entry name" value="cNMP-bd_CS"/>
</dbReference>
<dbReference type="KEGG" id="pbh:AAW51_5552"/>
<keyword evidence="3" id="KW-1185">Reference proteome</keyword>
<dbReference type="Gene3D" id="2.60.120.10">
    <property type="entry name" value="Jelly Rolls"/>
    <property type="match status" value="1"/>
</dbReference>
<accession>A0A0G3BW43</accession>
<evidence type="ECO:0000313" key="3">
    <source>
        <dbReference type="Proteomes" id="UP000035352"/>
    </source>
</evidence>
<sequence length="155" mass="17188">MNFDQLVIAIQSLNTEDAFRPRLDVQQWRTISQYLTRHDVRTGDLVIRQGDHDRTMYFLAQGSMQVYVSGATPGSTKVAILRPGAVFGEPSLFADCGRAANVEAMTPGVIWALRLPRFDELALRVPPIALELLRAAGAVMTARMQAMLARQMPMA</sequence>
<name>A0A0G3BW43_9BURK</name>
<dbReference type="STRING" id="413882.AAW51_5552"/>
<dbReference type="RefSeq" id="WP_047197191.1">
    <property type="nucleotide sequence ID" value="NZ_CP011371.1"/>
</dbReference>
<dbReference type="Pfam" id="PF00027">
    <property type="entry name" value="cNMP_binding"/>
    <property type="match status" value="1"/>
</dbReference>
<dbReference type="OrthoDB" id="8900094at2"/>
<dbReference type="InterPro" id="IPR050397">
    <property type="entry name" value="Env_Response_Regulators"/>
</dbReference>
<dbReference type="AlphaFoldDB" id="A0A0G3BW43"/>
<dbReference type="GO" id="GO:0003700">
    <property type="term" value="F:DNA-binding transcription factor activity"/>
    <property type="evidence" value="ECO:0007669"/>
    <property type="project" value="TreeGrafter"/>
</dbReference>
<dbReference type="GO" id="GO:0005829">
    <property type="term" value="C:cytosol"/>
    <property type="evidence" value="ECO:0007669"/>
    <property type="project" value="TreeGrafter"/>
</dbReference>
<protein>
    <submittedName>
        <fullName evidence="2">Calcium-binding protein</fullName>
    </submittedName>
</protein>
<dbReference type="Proteomes" id="UP000035352">
    <property type="component" value="Chromosome"/>
</dbReference>
<organism evidence="2 3">
    <name type="scientific">Caldimonas brevitalea</name>
    <dbReference type="NCBI Taxonomy" id="413882"/>
    <lineage>
        <taxon>Bacteria</taxon>
        <taxon>Pseudomonadati</taxon>
        <taxon>Pseudomonadota</taxon>
        <taxon>Betaproteobacteria</taxon>
        <taxon>Burkholderiales</taxon>
        <taxon>Sphaerotilaceae</taxon>
        <taxon>Caldimonas</taxon>
    </lineage>
</organism>
<evidence type="ECO:0000313" key="2">
    <source>
        <dbReference type="EMBL" id="AKJ32243.1"/>
    </source>
</evidence>
<dbReference type="CDD" id="cd00038">
    <property type="entry name" value="CAP_ED"/>
    <property type="match status" value="1"/>
</dbReference>
<reference evidence="2 3" key="1">
    <citation type="submission" date="2015-05" db="EMBL/GenBank/DDBJ databases">
        <authorList>
            <person name="Tang B."/>
            <person name="Yu Y."/>
        </authorList>
    </citation>
    <scope>NUCLEOTIDE SEQUENCE [LARGE SCALE GENOMIC DNA]</scope>
    <source>
        <strain evidence="2 3">DSM 7029</strain>
    </source>
</reference>
<dbReference type="InterPro" id="IPR000595">
    <property type="entry name" value="cNMP-bd_dom"/>
</dbReference>
<feature type="domain" description="Cyclic nucleotide-binding" evidence="1">
    <location>
        <begin position="19"/>
        <end position="121"/>
    </location>
</feature>
<dbReference type="InterPro" id="IPR018490">
    <property type="entry name" value="cNMP-bd_dom_sf"/>
</dbReference>